<organism evidence="9">
    <name type="scientific">hydrothermal vent metagenome</name>
    <dbReference type="NCBI Taxonomy" id="652676"/>
    <lineage>
        <taxon>unclassified sequences</taxon>
        <taxon>metagenomes</taxon>
        <taxon>ecological metagenomes</taxon>
    </lineage>
</organism>
<name>A0A3B1DMF7_9ZZZZ</name>
<evidence type="ECO:0000256" key="2">
    <source>
        <dbReference type="ARBA" id="ARBA00012418"/>
    </source>
</evidence>
<dbReference type="Gene3D" id="3.90.940.10">
    <property type="match status" value="1"/>
</dbReference>
<dbReference type="AlphaFoldDB" id="A0A3B1DMF7"/>
<evidence type="ECO:0000256" key="5">
    <source>
        <dbReference type="ARBA" id="ARBA00022695"/>
    </source>
</evidence>
<comment type="catalytic activity">
    <reaction evidence="7">
        <text>RNA(n) + a ribonucleoside 5'-triphosphate = RNA(n+1) + diphosphate</text>
        <dbReference type="Rhea" id="RHEA:21248"/>
        <dbReference type="Rhea" id="RHEA-COMP:14527"/>
        <dbReference type="Rhea" id="RHEA-COMP:17342"/>
        <dbReference type="ChEBI" id="CHEBI:33019"/>
        <dbReference type="ChEBI" id="CHEBI:61557"/>
        <dbReference type="ChEBI" id="CHEBI:140395"/>
        <dbReference type="EC" id="2.7.7.6"/>
    </reaction>
</comment>
<comment type="similarity">
    <text evidence="1">Belongs to the RNA polymerase subunit omega family.</text>
</comment>
<evidence type="ECO:0000256" key="3">
    <source>
        <dbReference type="ARBA" id="ARBA00022478"/>
    </source>
</evidence>
<dbReference type="InterPro" id="IPR036161">
    <property type="entry name" value="RPB6/omega-like_sf"/>
</dbReference>
<feature type="region of interest" description="Disordered" evidence="8">
    <location>
        <begin position="66"/>
        <end position="88"/>
    </location>
</feature>
<evidence type="ECO:0000313" key="9">
    <source>
        <dbReference type="EMBL" id="VAX40111.1"/>
    </source>
</evidence>
<accession>A0A3B1DMF7</accession>
<dbReference type="SUPFAM" id="SSF63562">
    <property type="entry name" value="RPB6/omega subunit-like"/>
    <property type="match status" value="1"/>
</dbReference>
<dbReference type="GO" id="GO:0006351">
    <property type="term" value="P:DNA-templated transcription"/>
    <property type="evidence" value="ECO:0007669"/>
    <property type="project" value="InterPro"/>
</dbReference>
<keyword evidence="4" id="KW-0808">Transferase</keyword>
<dbReference type="InterPro" id="IPR003716">
    <property type="entry name" value="DNA-dir_RNA_pol_omega"/>
</dbReference>
<gene>
    <name evidence="9" type="ORF">MNBD_PLANCTO03-1863</name>
</gene>
<evidence type="ECO:0000256" key="6">
    <source>
        <dbReference type="ARBA" id="ARBA00023163"/>
    </source>
</evidence>
<dbReference type="EMBL" id="UOGK01000334">
    <property type="protein sequence ID" value="VAX40111.1"/>
    <property type="molecule type" value="Genomic_DNA"/>
</dbReference>
<evidence type="ECO:0000256" key="4">
    <source>
        <dbReference type="ARBA" id="ARBA00022679"/>
    </source>
</evidence>
<dbReference type="InterPro" id="IPR006110">
    <property type="entry name" value="Pol_omega/Rpo6/RPB6"/>
</dbReference>
<dbReference type="GO" id="GO:0000428">
    <property type="term" value="C:DNA-directed RNA polymerase complex"/>
    <property type="evidence" value="ECO:0007669"/>
    <property type="project" value="UniProtKB-KW"/>
</dbReference>
<proteinExistence type="inferred from homology"/>
<evidence type="ECO:0000256" key="8">
    <source>
        <dbReference type="SAM" id="MobiDB-lite"/>
    </source>
</evidence>
<dbReference type="EC" id="2.7.7.6" evidence="2"/>
<sequence>MLEALKSDELHTKVGGKFKLCTLIQRRLGQLMDGARPLIERDGRSDLELVMEEILQDKITLSWVGDETDGGAESGAEPLAAGADEPLL</sequence>
<evidence type="ECO:0000256" key="7">
    <source>
        <dbReference type="ARBA" id="ARBA00048552"/>
    </source>
</evidence>
<protein>
    <recommendedName>
        <fullName evidence="2">DNA-directed RNA polymerase</fullName>
        <ecNumber evidence="2">2.7.7.6</ecNumber>
    </recommendedName>
</protein>
<keyword evidence="3" id="KW-0240">DNA-directed RNA polymerase</keyword>
<keyword evidence="6" id="KW-0804">Transcription</keyword>
<dbReference type="GO" id="GO:0003677">
    <property type="term" value="F:DNA binding"/>
    <property type="evidence" value="ECO:0007669"/>
    <property type="project" value="InterPro"/>
</dbReference>
<dbReference type="GO" id="GO:0003899">
    <property type="term" value="F:DNA-directed RNA polymerase activity"/>
    <property type="evidence" value="ECO:0007669"/>
    <property type="project" value="UniProtKB-EC"/>
</dbReference>
<keyword evidence="5" id="KW-0548">Nucleotidyltransferase</keyword>
<reference evidence="9" key="1">
    <citation type="submission" date="2018-06" db="EMBL/GenBank/DDBJ databases">
        <authorList>
            <person name="Zhirakovskaya E."/>
        </authorList>
    </citation>
    <scope>NUCLEOTIDE SEQUENCE</scope>
</reference>
<evidence type="ECO:0000256" key="1">
    <source>
        <dbReference type="ARBA" id="ARBA00006711"/>
    </source>
</evidence>
<dbReference type="Pfam" id="PF01192">
    <property type="entry name" value="RNA_pol_Rpb6"/>
    <property type="match status" value="1"/>
</dbReference>
<dbReference type="HAMAP" id="MF_00366">
    <property type="entry name" value="RNApol_bact_RpoZ"/>
    <property type="match status" value="1"/>
</dbReference>